<dbReference type="Gene3D" id="3.40.720.10">
    <property type="entry name" value="Alkaline Phosphatase, subunit A"/>
    <property type="match status" value="1"/>
</dbReference>
<dbReference type="Gene3D" id="3.30.1120.10">
    <property type="match status" value="1"/>
</dbReference>
<dbReference type="GO" id="GO:0004065">
    <property type="term" value="F:arylsulfatase activity"/>
    <property type="evidence" value="ECO:0007669"/>
    <property type="project" value="TreeGrafter"/>
</dbReference>
<dbReference type="CDD" id="cd16025">
    <property type="entry name" value="PAS_like"/>
    <property type="match status" value="1"/>
</dbReference>
<dbReference type="Proteomes" id="UP000317593">
    <property type="component" value="Unassembled WGS sequence"/>
</dbReference>
<reference evidence="4 5" key="1">
    <citation type="submission" date="2017-05" db="EMBL/GenBank/DDBJ databases">
        <authorList>
            <person name="Varghese N."/>
            <person name="Submissions S."/>
        </authorList>
    </citation>
    <scope>NUCLEOTIDE SEQUENCE [LARGE SCALE GENOMIC DNA]</scope>
    <source>
        <strain evidence="4 5">DSM 21194</strain>
    </source>
</reference>
<accession>A0A521EAM7</accession>
<proteinExistence type="inferred from homology"/>
<evidence type="ECO:0000313" key="4">
    <source>
        <dbReference type="EMBL" id="SMO80985.1"/>
    </source>
</evidence>
<dbReference type="PANTHER" id="PTHR42693:SF53">
    <property type="entry name" value="ENDO-4-O-SULFATASE"/>
    <property type="match status" value="1"/>
</dbReference>
<dbReference type="EMBL" id="FXTH01000014">
    <property type="protein sequence ID" value="SMO80985.1"/>
    <property type="molecule type" value="Genomic_DNA"/>
</dbReference>
<evidence type="ECO:0000259" key="3">
    <source>
        <dbReference type="Pfam" id="PF00884"/>
    </source>
</evidence>
<keyword evidence="5" id="KW-1185">Reference proteome</keyword>
<organism evidence="4 5">
    <name type="scientific">Fodinibius sediminis</name>
    <dbReference type="NCBI Taxonomy" id="1214077"/>
    <lineage>
        <taxon>Bacteria</taxon>
        <taxon>Pseudomonadati</taxon>
        <taxon>Balneolota</taxon>
        <taxon>Balneolia</taxon>
        <taxon>Balneolales</taxon>
        <taxon>Balneolaceae</taxon>
        <taxon>Fodinibius</taxon>
    </lineage>
</organism>
<evidence type="ECO:0000256" key="2">
    <source>
        <dbReference type="ARBA" id="ARBA00022801"/>
    </source>
</evidence>
<dbReference type="InterPro" id="IPR000917">
    <property type="entry name" value="Sulfatase_N"/>
</dbReference>
<dbReference type="InterPro" id="IPR050738">
    <property type="entry name" value="Sulfatase"/>
</dbReference>
<evidence type="ECO:0000256" key="1">
    <source>
        <dbReference type="ARBA" id="ARBA00008779"/>
    </source>
</evidence>
<comment type="similarity">
    <text evidence="1">Belongs to the sulfatase family.</text>
</comment>
<dbReference type="InterPro" id="IPR017850">
    <property type="entry name" value="Alkaline_phosphatase_core_sf"/>
</dbReference>
<gene>
    <name evidence="4" type="ORF">SAMN06265218_11461</name>
</gene>
<dbReference type="PANTHER" id="PTHR42693">
    <property type="entry name" value="ARYLSULFATASE FAMILY MEMBER"/>
    <property type="match status" value="1"/>
</dbReference>
<dbReference type="SUPFAM" id="SSF53649">
    <property type="entry name" value="Alkaline phosphatase-like"/>
    <property type="match status" value="1"/>
</dbReference>
<protein>
    <submittedName>
        <fullName evidence="4">Arylsulfatase</fullName>
    </submittedName>
</protein>
<name>A0A521EAM7_9BACT</name>
<sequence>MGCVAGEDGTESSSAQPNIVFILADDLGYSDIGAYGSEIDTPNLDRLAEHGIRFSQAYNHAVCYPTRAAFLTGAYPQQVDMMEGPENITGAFTVGDMLKKAGYRTLWAGKHHGTQSPLDMGFDRYYGLRDGCSNYFNPGDRRPGEEKPARKESMYPRKWIIEGELCAPFTPEDSDFYVTTAITDRVVQWLEEYRKEEKPFFLYLAHQAPHDPLQAWPEDIEKYLGTYMEGYAATRRARFEKQKKTGLLGDRYELSEATHRDWRSLSETEKLVEDSTMAVYAAMIDRLDREIGRVLDKIKAMGEEENTLILFASDNGGAHQVVTMKDSGPIGSISRWTSLGPDWANVANTPLRKSKVYSHEGGIRTPLIAYWPAGIEDGGRVVRTPVHVIDFLPTFAELAGIKIPESYEEAGADPKVYNNEPLVPVQGVSITPLLKGNELERGEPLFQQLRRGKALRADNWKIVSWRAENEDKGDWELYNMREDPTETNDLSKERPEVLGDLVEKYERWMEEVSK</sequence>
<dbReference type="AlphaFoldDB" id="A0A521EAM7"/>
<feature type="domain" description="Sulfatase N-terminal" evidence="3">
    <location>
        <begin position="17"/>
        <end position="401"/>
    </location>
</feature>
<evidence type="ECO:0000313" key="5">
    <source>
        <dbReference type="Proteomes" id="UP000317593"/>
    </source>
</evidence>
<keyword evidence="2" id="KW-0378">Hydrolase</keyword>
<dbReference type="Pfam" id="PF00884">
    <property type="entry name" value="Sulfatase"/>
    <property type="match status" value="1"/>
</dbReference>